<organism evidence="2 3">
    <name type="scientific">Lineolata rhizophorae</name>
    <dbReference type="NCBI Taxonomy" id="578093"/>
    <lineage>
        <taxon>Eukaryota</taxon>
        <taxon>Fungi</taxon>
        <taxon>Dikarya</taxon>
        <taxon>Ascomycota</taxon>
        <taxon>Pezizomycotina</taxon>
        <taxon>Dothideomycetes</taxon>
        <taxon>Dothideomycetes incertae sedis</taxon>
        <taxon>Lineolatales</taxon>
        <taxon>Lineolataceae</taxon>
        <taxon>Lineolata</taxon>
    </lineage>
</organism>
<name>A0A6A6NU27_9PEZI</name>
<dbReference type="Proteomes" id="UP000799766">
    <property type="component" value="Unassembled WGS sequence"/>
</dbReference>
<protein>
    <submittedName>
        <fullName evidence="2">Uncharacterized protein</fullName>
    </submittedName>
</protein>
<evidence type="ECO:0000256" key="1">
    <source>
        <dbReference type="SAM" id="MobiDB-lite"/>
    </source>
</evidence>
<gene>
    <name evidence="2" type="ORF">BDY21DRAFT_72556</name>
</gene>
<keyword evidence="3" id="KW-1185">Reference proteome</keyword>
<accession>A0A6A6NU27</accession>
<proteinExistence type="predicted"/>
<feature type="region of interest" description="Disordered" evidence="1">
    <location>
        <begin position="33"/>
        <end position="85"/>
    </location>
</feature>
<sequence>MPPPSLHATQAQSHQENYKGPIAFSVCIFPSTSSHQPAMETTPPQATPCSMPKARATMKKETPNPKEKGEGKGDQGEKRGKEPQP</sequence>
<evidence type="ECO:0000313" key="3">
    <source>
        <dbReference type="Proteomes" id="UP000799766"/>
    </source>
</evidence>
<dbReference type="EMBL" id="MU001687">
    <property type="protein sequence ID" value="KAF2455275.1"/>
    <property type="molecule type" value="Genomic_DNA"/>
</dbReference>
<feature type="compositionally biased region" description="Basic and acidic residues" evidence="1">
    <location>
        <begin position="58"/>
        <end position="85"/>
    </location>
</feature>
<evidence type="ECO:0000313" key="2">
    <source>
        <dbReference type="EMBL" id="KAF2455275.1"/>
    </source>
</evidence>
<reference evidence="2" key="1">
    <citation type="journal article" date="2020" name="Stud. Mycol.">
        <title>101 Dothideomycetes genomes: a test case for predicting lifestyles and emergence of pathogens.</title>
        <authorList>
            <person name="Haridas S."/>
            <person name="Albert R."/>
            <person name="Binder M."/>
            <person name="Bloem J."/>
            <person name="Labutti K."/>
            <person name="Salamov A."/>
            <person name="Andreopoulos B."/>
            <person name="Baker S."/>
            <person name="Barry K."/>
            <person name="Bills G."/>
            <person name="Bluhm B."/>
            <person name="Cannon C."/>
            <person name="Castanera R."/>
            <person name="Culley D."/>
            <person name="Daum C."/>
            <person name="Ezra D."/>
            <person name="Gonzalez J."/>
            <person name="Henrissat B."/>
            <person name="Kuo A."/>
            <person name="Liang C."/>
            <person name="Lipzen A."/>
            <person name="Lutzoni F."/>
            <person name="Magnuson J."/>
            <person name="Mondo S."/>
            <person name="Nolan M."/>
            <person name="Ohm R."/>
            <person name="Pangilinan J."/>
            <person name="Park H.-J."/>
            <person name="Ramirez L."/>
            <person name="Alfaro M."/>
            <person name="Sun H."/>
            <person name="Tritt A."/>
            <person name="Yoshinaga Y."/>
            <person name="Zwiers L.-H."/>
            <person name="Turgeon B."/>
            <person name="Goodwin S."/>
            <person name="Spatafora J."/>
            <person name="Crous P."/>
            <person name="Grigoriev I."/>
        </authorList>
    </citation>
    <scope>NUCLEOTIDE SEQUENCE</scope>
    <source>
        <strain evidence="2">ATCC 16933</strain>
    </source>
</reference>
<dbReference type="AlphaFoldDB" id="A0A6A6NU27"/>